<proteinExistence type="predicted"/>
<accession>A0AB39ABQ4</accession>
<dbReference type="EMBL" id="PQ008973">
    <property type="protein sequence ID" value="XDF89657.1"/>
    <property type="molecule type" value="Genomic_DNA"/>
</dbReference>
<evidence type="ECO:0000313" key="1">
    <source>
        <dbReference type="EMBL" id="XDF89657.1"/>
    </source>
</evidence>
<reference evidence="1" key="1">
    <citation type="journal article" date="2024" name="Virus Res.">
        <title>A novel genus of Pectobacterium bacteriophages display broad host range by targeting several species of Danish soft rot isolates.</title>
        <authorList>
            <person name="Pedersen J.S."/>
            <person name="Carstens A.B."/>
            <person name="Rothgard M.M."/>
            <person name="Roy C."/>
            <person name="Viry A."/>
            <person name="Papudeshi B."/>
            <person name="Kot W."/>
            <person name="Hille F."/>
            <person name="Franz C.M.A.P."/>
            <person name="Edwards R."/>
            <person name="Hansen L.H."/>
        </authorList>
    </citation>
    <scope>NUCLEOTIDE SEQUENCE</scope>
</reference>
<dbReference type="Pfam" id="PF08813">
    <property type="entry name" value="Phage_tail_3"/>
    <property type="match status" value="1"/>
</dbReference>
<sequence>MGAKMGYQLPNGSTVQISKTFGDAVNITGATTATETVLTLASVPAGLAVGDVVLITGTWLGLHNLACKVKTIVDEDVTLRAVDTTDTESYTPGSMVGTLQKVSAFIDYPYITDVAKAGGDQQFATFQPLQADKQIQLNTYKNPVSHTFTFTHDSSDEIRPVLTEADKDQSIQVVRIFNKRAKEERFYSAQVSFDPIPSMAPNNVEVVISVLNLQSDMMFYKTS</sequence>
<dbReference type="InterPro" id="IPR014918">
    <property type="entry name" value="Phage_tail_3"/>
</dbReference>
<reference evidence="1" key="2">
    <citation type="submission" date="2024-07" db="EMBL/GenBank/DDBJ databases">
        <authorList>
            <person name="Pedersen J.S."/>
            <person name="Mulbjerg M.R."/>
            <person name="Carstens A.B."/>
            <person name="Hansen L.H."/>
        </authorList>
    </citation>
    <scope>NUCLEOTIDE SEQUENCE</scope>
</reference>
<organism evidence="1">
    <name type="scientific">Pectobacterium phage Pappous</name>
    <dbReference type="NCBI Taxonomy" id="3158140"/>
    <lineage>
        <taxon>Viruses</taxon>
        <taxon>Duplodnaviria</taxon>
        <taxon>Heunggongvirae</taxon>
        <taxon>Uroviricota</taxon>
        <taxon>Caudoviricetes</taxon>
    </lineage>
</organism>
<gene>
    <name evidence="1" type="ORF">KGKXNULN_CDS0021</name>
</gene>
<protein>
    <submittedName>
        <fullName evidence="1">Major tail protein</fullName>
    </submittedName>
</protein>
<name>A0AB39ABQ4_9CAUD</name>